<sequence>MIFKIFYQQDTYEAPVREKTEALYIEAESEEEVRKKLADRKYNIEFITPLQGDSLDYEQQSEDFKLENV</sequence>
<dbReference type="GO" id="GO:0000428">
    <property type="term" value="C:DNA-directed RNA polymerase complex"/>
    <property type="evidence" value="ECO:0007669"/>
    <property type="project" value="UniProtKB-KW"/>
</dbReference>
<dbReference type="Proteomes" id="UP000001401">
    <property type="component" value="Chromosome"/>
</dbReference>
<reference evidence="6 7" key="1">
    <citation type="submission" date="2010-12" db="EMBL/GenBank/DDBJ databases">
        <title>Complete sequence of Bacillus cellulosilyticus DSM 2522.</title>
        <authorList>
            <consortium name="US DOE Joint Genome Institute"/>
            <person name="Lucas S."/>
            <person name="Copeland A."/>
            <person name="Lapidus A."/>
            <person name="Cheng J.-F."/>
            <person name="Bruce D."/>
            <person name="Goodwin L."/>
            <person name="Pitluck S."/>
            <person name="Chertkov O."/>
            <person name="Detter J.C."/>
            <person name="Han C."/>
            <person name="Tapia R."/>
            <person name="Land M."/>
            <person name="Hauser L."/>
            <person name="Jeffries C."/>
            <person name="Kyrpides N."/>
            <person name="Ivanova N."/>
            <person name="Mikhailova N."/>
            <person name="Brumm P."/>
            <person name="Mead D."/>
            <person name="Woyke T."/>
        </authorList>
    </citation>
    <scope>NUCLEOTIDE SEQUENCE [LARGE SCALE GENOMIC DNA]</scope>
    <source>
        <strain evidence="7">ATCC 21833 / DSM 2522 / FERM P-1141 / JCM 9156 / N-4</strain>
    </source>
</reference>
<name>E6TUN8_EVAC2</name>
<evidence type="ECO:0000256" key="5">
    <source>
        <dbReference type="HAMAP-Rule" id="MF_01553"/>
    </source>
</evidence>
<dbReference type="Gene3D" id="3.10.20.730">
    <property type="entry name" value="RNAP, epsilon subunit-like"/>
    <property type="match status" value="1"/>
</dbReference>
<dbReference type="Pfam" id="PF07288">
    <property type="entry name" value="RpoY"/>
    <property type="match status" value="1"/>
</dbReference>
<dbReference type="NCBIfam" id="NF010188">
    <property type="entry name" value="PRK13667.1"/>
    <property type="match status" value="1"/>
</dbReference>
<dbReference type="STRING" id="649639.Bcell_2673"/>
<dbReference type="KEGG" id="bco:Bcell_2673"/>
<evidence type="ECO:0000256" key="2">
    <source>
        <dbReference type="ARBA" id="ARBA00022679"/>
    </source>
</evidence>
<dbReference type="GO" id="GO:0003677">
    <property type="term" value="F:DNA binding"/>
    <property type="evidence" value="ECO:0007669"/>
    <property type="project" value="UniProtKB-UniRule"/>
</dbReference>
<keyword evidence="3 5" id="KW-0548">Nucleotidyltransferase</keyword>
<comment type="function">
    <text evidence="5">A non-essential component of RNA polymerase (RNAP).</text>
</comment>
<dbReference type="HAMAP" id="MF_01553">
    <property type="entry name" value="RNApol_bact_RpoY"/>
    <property type="match status" value="1"/>
</dbReference>
<dbReference type="GO" id="GO:0003899">
    <property type="term" value="F:DNA-directed RNA polymerase activity"/>
    <property type="evidence" value="ECO:0007669"/>
    <property type="project" value="UniProtKB-UniRule"/>
</dbReference>
<proteinExistence type="inferred from homology"/>
<evidence type="ECO:0000313" key="7">
    <source>
        <dbReference type="Proteomes" id="UP000001401"/>
    </source>
</evidence>
<dbReference type="EMBL" id="CP002394">
    <property type="protein sequence ID" value="ADU30928.1"/>
    <property type="molecule type" value="Genomic_DNA"/>
</dbReference>
<organism evidence="6 7">
    <name type="scientific">Evansella cellulosilytica (strain ATCC 21833 / DSM 2522 / FERM P-1141 / JCM 9156 / N-4)</name>
    <name type="common">Bacillus cellulosilyticus</name>
    <dbReference type="NCBI Taxonomy" id="649639"/>
    <lineage>
        <taxon>Bacteria</taxon>
        <taxon>Bacillati</taxon>
        <taxon>Bacillota</taxon>
        <taxon>Bacilli</taxon>
        <taxon>Bacillales</taxon>
        <taxon>Bacillaceae</taxon>
        <taxon>Evansella</taxon>
    </lineage>
</organism>
<protein>
    <recommendedName>
        <fullName evidence="5">DNA-directed RNA polymerase subunit epsilon</fullName>
        <shortName evidence="5">RNAP epsilon subunit</shortName>
        <ecNumber evidence="5">2.7.7.6</ecNumber>
    </recommendedName>
    <alternativeName>
        <fullName evidence="5">RNA polymerase epsilon subunit</fullName>
    </alternativeName>
    <alternativeName>
        <fullName evidence="5">Transcriptase subunit epsilon</fullName>
    </alternativeName>
</protein>
<accession>E6TUN8</accession>
<comment type="similarity">
    <text evidence="5">Belongs to the RNA polymerase subunit epsilon family.</text>
</comment>
<comment type="catalytic activity">
    <reaction evidence="5">
        <text>RNA(n) + a ribonucleoside 5'-triphosphate = RNA(n+1) + diphosphate</text>
        <dbReference type="Rhea" id="RHEA:21248"/>
        <dbReference type="Rhea" id="RHEA-COMP:14527"/>
        <dbReference type="Rhea" id="RHEA-COMP:17342"/>
        <dbReference type="ChEBI" id="CHEBI:33019"/>
        <dbReference type="ChEBI" id="CHEBI:61557"/>
        <dbReference type="ChEBI" id="CHEBI:140395"/>
        <dbReference type="EC" id="2.7.7.6"/>
    </reaction>
</comment>
<dbReference type="EC" id="2.7.7.6" evidence="5"/>
<keyword evidence="2 5" id="KW-0808">Transferase</keyword>
<evidence type="ECO:0000256" key="4">
    <source>
        <dbReference type="ARBA" id="ARBA00023163"/>
    </source>
</evidence>
<dbReference type="OrthoDB" id="2147503at2"/>
<dbReference type="InterPro" id="IPR009907">
    <property type="entry name" value="RpoY"/>
</dbReference>
<keyword evidence="1 5" id="KW-0240">DNA-directed RNA polymerase</keyword>
<comment type="subunit">
    <text evidence="5">RNAP is composed of a core of 2 alpha, a beta and a beta' subunit. The core is associated with a delta subunit, and at least one of epsilon or omega. When a sigma factor is associated with the core the holoenzyme is formed, which can initiate transcription.</text>
</comment>
<dbReference type="AlphaFoldDB" id="E6TUN8"/>
<keyword evidence="4 5" id="KW-0804">Transcription</keyword>
<gene>
    <name evidence="5" type="primary">rpoY</name>
    <name evidence="6" type="ordered locus">Bcell_2673</name>
</gene>
<dbReference type="eggNOG" id="COG5503">
    <property type="taxonomic scope" value="Bacteria"/>
</dbReference>
<dbReference type="HOGENOM" id="CLU_187518_1_0_9"/>
<evidence type="ECO:0000256" key="1">
    <source>
        <dbReference type="ARBA" id="ARBA00022478"/>
    </source>
</evidence>
<evidence type="ECO:0000313" key="6">
    <source>
        <dbReference type="EMBL" id="ADU30928.1"/>
    </source>
</evidence>
<dbReference type="GO" id="GO:0006351">
    <property type="term" value="P:DNA-templated transcription"/>
    <property type="evidence" value="ECO:0007669"/>
    <property type="project" value="UniProtKB-UniRule"/>
</dbReference>
<keyword evidence="7" id="KW-1185">Reference proteome</keyword>
<dbReference type="RefSeq" id="WP_013489261.1">
    <property type="nucleotide sequence ID" value="NC_014829.1"/>
</dbReference>
<evidence type="ECO:0000256" key="3">
    <source>
        <dbReference type="ARBA" id="ARBA00022695"/>
    </source>
</evidence>